<organism evidence="1 2">
    <name type="scientific">Symbiodinium natans</name>
    <dbReference type="NCBI Taxonomy" id="878477"/>
    <lineage>
        <taxon>Eukaryota</taxon>
        <taxon>Sar</taxon>
        <taxon>Alveolata</taxon>
        <taxon>Dinophyceae</taxon>
        <taxon>Suessiales</taxon>
        <taxon>Symbiodiniaceae</taxon>
        <taxon>Symbiodinium</taxon>
    </lineage>
</organism>
<evidence type="ECO:0000313" key="2">
    <source>
        <dbReference type="Proteomes" id="UP000604046"/>
    </source>
</evidence>
<name>A0A812I124_9DINO</name>
<accession>A0A812I124</accession>
<comment type="caution">
    <text evidence="1">The sequence shown here is derived from an EMBL/GenBank/DDBJ whole genome shotgun (WGS) entry which is preliminary data.</text>
</comment>
<sequence>MRLFPYKSVLDVSGLNIPVLTFHVFVLGLHKNSTFETAACASTSSCRHHTPQFEQLLPSRGRKRCLAVTWVICCLSPGACAVHWPIGGHGPVPSSSALRESGSSFSRMASQRAQYPLVFVP</sequence>
<protein>
    <submittedName>
        <fullName evidence="1">Uncharacterized protein</fullName>
    </submittedName>
</protein>
<dbReference type="AlphaFoldDB" id="A0A812I124"/>
<proteinExistence type="predicted"/>
<evidence type="ECO:0000313" key="1">
    <source>
        <dbReference type="EMBL" id="CAE6970605.1"/>
    </source>
</evidence>
<dbReference type="Proteomes" id="UP000604046">
    <property type="component" value="Unassembled WGS sequence"/>
</dbReference>
<gene>
    <name evidence="1" type="ORF">SNAT2548_LOCUS2495</name>
</gene>
<reference evidence="1" key="1">
    <citation type="submission" date="2021-02" db="EMBL/GenBank/DDBJ databases">
        <authorList>
            <person name="Dougan E. K."/>
            <person name="Rhodes N."/>
            <person name="Thang M."/>
            <person name="Chan C."/>
        </authorList>
    </citation>
    <scope>NUCLEOTIDE SEQUENCE</scope>
</reference>
<dbReference type="EMBL" id="CAJNDS010000148">
    <property type="protein sequence ID" value="CAE6970605.1"/>
    <property type="molecule type" value="Genomic_DNA"/>
</dbReference>
<keyword evidence="2" id="KW-1185">Reference proteome</keyword>